<dbReference type="SUPFAM" id="SSF52047">
    <property type="entry name" value="RNI-like"/>
    <property type="match status" value="1"/>
</dbReference>
<accession>A0A9Q0N877</accession>
<evidence type="ECO:0000313" key="4">
    <source>
        <dbReference type="Proteomes" id="UP001151699"/>
    </source>
</evidence>
<dbReference type="PROSITE" id="PS50181">
    <property type="entry name" value="FBOX"/>
    <property type="match status" value="1"/>
</dbReference>
<gene>
    <name evidence="3" type="ORF">Bhyg_00519</name>
</gene>
<evidence type="ECO:0000313" key="3">
    <source>
        <dbReference type="EMBL" id="KAJ6645313.1"/>
    </source>
</evidence>
<dbReference type="Pfam" id="PF00646">
    <property type="entry name" value="F-box"/>
    <property type="match status" value="1"/>
</dbReference>
<dbReference type="SUPFAM" id="SSF81383">
    <property type="entry name" value="F-box domain"/>
    <property type="match status" value="1"/>
</dbReference>
<feature type="compositionally biased region" description="Polar residues" evidence="1">
    <location>
        <begin position="1"/>
        <end position="27"/>
    </location>
</feature>
<dbReference type="AlphaFoldDB" id="A0A9Q0N877"/>
<dbReference type="InterPro" id="IPR032675">
    <property type="entry name" value="LRR_dom_sf"/>
</dbReference>
<keyword evidence="4" id="KW-1185">Reference proteome</keyword>
<dbReference type="OrthoDB" id="128924at2759"/>
<dbReference type="SMART" id="SM00256">
    <property type="entry name" value="FBOX"/>
    <property type="match status" value="1"/>
</dbReference>
<feature type="domain" description="F-box" evidence="2">
    <location>
        <begin position="37"/>
        <end position="84"/>
    </location>
</feature>
<feature type="region of interest" description="Disordered" evidence="1">
    <location>
        <begin position="1"/>
        <end position="31"/>
    </location>
</feature>
<name>A0A9Q0N877_9DIPT</name>
<dbReference type="EMBL" id="WJQU01000001">
    <property type="protein sequence ID" value="KAJ6645313.1"/>
    <property type="molecule type" value="Genomic_DNA"/>
</dbReference>
<organism evidence="3 4">
    <name type="scientific">Pseudolycoriella hygida</name>
    <dbReference type="NCBI Taxonomy" id="35572"/>
    <lineage>
        <taxon>Eukaryota</taxon>
        <taxon>Metazoa</taxon>
        <taxon>Ecdysozoa</taxon>
        <taxon>Arthropoda</taxon>
        <taxon>Hexapoda</taxon>
        <taxon>Insecta</taxon>
        <taxon>Pterygota</taxon>
        <taxon>Neoptera</taxon>
        <taxon>Endopterygota</taxon>
        <taxon>Diptera</taxon>
        <taxon>Nematocera</taxon>
        <taxon>Sciaroidea</taxon>
        <taxon>Sciaridae</taxon>
        <taxon>Pseudolycoriella</taxon>
    </lineage>
</organism>
<protein>
    <recommendedName>
        <fullName evidence="2">F-box domain-containing protein</fullName>
    </recommendedName>
</protein>
<dbReference type="InterPro" id="IPR001810">
    <property type="entry name" value="F-box_dom"/>
</dbReference>
<sequence>MMSTFNSIDNREMVQSTNNEPDANQDATAEEGNECGLSPIEILNDDCLSQVFENLELIDLIRMTFVCQRFRGAIVYRGTRIHKLFDIATLERFFKPEYIFETFGSRMAKLKVGVCDISPSKPEYSRLETLLDLLKTYCSEGCLIELHIIFDNVFTMRTEQFILEASNILRSVRTLSVICSDRGASNQFIKLFPTENLCRLNTLNDLSEEIWFKLSLERSLHHLYVQQCTRSDDANYVPVTSFLTSLPNLKSFRYGNFAMKERLCQTLAEHAQHVENFGIVFLASRRLLRNFTKLKSLLIWSFDGDGNDIFEILNFVEHKDRIVEVEIFMLRKRSSDIPYTYLKSIMLQFTSLTDLYLTFTTDPYLDNFITMEMVLPYFTHVTTVVTTWLTGSSYDDNVVVAILTLLENIRVLVFIARNDITRDFYNIVVNAWREKQQSHSLDYPLELRYRYGRNQVSENQVDEIVNLKAALDSDYKYYPWI</sequence>
<comment type="caution">
    <text evidence="3">The sequence shown here is derived from an EMBL/GenBank/DDBJ whole genome shotgun (WGS) entry which is preliminary data.</text>
</comment>
<dbReference type="Proteomes" id="UP001151699">
    <property type="component" value="Chromosome A"/>
</dbReference>
<dbReference type="Gene3D" id="3.80.10.10">
    <property type="entry name" value="Ribonuclease Inhibitor"/>
    <property type="match status" value="1"/>
</dbReference>
<dbReference type="InterPro" id="IPR036047">
    <property type="entry name" value="F-box-like_dom_sf"/>
</dbReference>
<reference evidence="3" key="1">
    <citation type="submission" date="2022-07" db="EMBL/GenBank/DDBJ databases">
        <authorList>
            <person name="Trinca V."/>
            <person name="Uliana J.V.C."/>
            <person name="Torres T.T."/>
            <person name="Ward R.J."/>
            <person name="Monesi N."/>
        </authorList>
    </citation>
    <scope>NUCLEOTIDE SEQUENCE</scope>
    <source>
        <strain evidence="3">HSMRA1968</strain>
        <tissue evidence="3">Whole embryos</tissue>
    </source>
</reference>
<proteinExistence type="predicted"/>
<evidence type="ECO:0000256" key="1">
    <source>
        <dbReference type="SAM" id="MobiDB-lite"/>
    </source>
</evidence>
<evidence type="ECO:0000259" key="2">
    <source>
        <dbReference type="PROSITE" id="PS50181"/>
    </source>
</evidence>